<keyword evidence="2" id="KW-1133">Transmembrane helix</keyword>
<keyword evidence="2" id="KW-0812">Transmembrane</keyword>
<dbReference type="EMBL" id="JAGMUU010000001">
    <property type="protein sequence ID" value="KAH7162620.1"/>
    <property type="molecule type" value="Genomic_DNA"/>
</dbReference>
<evidence type="ECO:0000313" key="3">
    <source>
        <dbReference type="EMBL" id="KAH7162620.1"/>
    </source>
</evidence>
<proteinExistence type="predicted"/>
<evidence type="ECO:0000256" key="1">
    <source>
        <dbReference type="SAM" id="MobiDB-lite"/>
    </source>
</evidence>
<protein>
    <submittedName>
        <fullName evidence="3">Uncharacterized protein</fullName>
    </submittedName>
</protein>
<comment type="caution">
    <text evidence="3">The sequence shown here is derived from an EMBL/GenBank/DDBJ whole genome shotgun (WGS) entry which is preliminary data.</text>
</comment>
<name>A0A9P9FKA0_9HYPO</name>
<reference evidence="3" key="1">
    <citation type="journal article" date="2021" name="Nat. Commun.">
        <title>Genetic determinants of endophytism in the Arabidopsis root mycobiome.</title>
        <authorList>
            <person name="Mesny F."/>
            <person name="Miyauchi S."/>
            <person name="Thiergart T."/>
            <person name="Pickel B."/>
            <person name="Atanasova L."/>
            <person name="Karlsson M."/>
            <person name="Huettel B."/>
            <person name="Barry K.W."/>
            <person name="Haridas S."/>
            <person name="Chen C."/>
            <person name="Bauer D."/>
            <person name="Andreopoulos W."/>
            <person name="Pangilinan J."/>
            <person name="LaButti K."/>
            <person name="Riley R."/>
            <person name="Lipzen A."/>
            <person name="Clum A."/>
            <person name="Drula E."/>
            <person name="Henrissat B."/>
            <person name="Kohler A."/>
            <person name="Grigoriev I.V."/>
            <person name="Martin F.M."/>
            <person name="Hacquard S."/>
        </authorList>
    </citation>
    <scope>NUCLEOTIDE SEQUENCE</scope>
    <source>
        <strain evidence="3">MPI-CAGE-AT-0021</strain>
    </source>
</reference>
<feature type="compositionally biased region" description="Low complexity" evidence="1">
    <location>
        <begin position="201"/>
        <end position="214"/>
    </location>
</feature>
<feature type="transmembrane region" description="Helical" evidence="2">
    <location>
        <begin position="47"/>
        <end position="67"/>
    </location>
</feature>
<dbReference type="Proteomes" id="UP000717696">
    <property type="component" value="Unassembled WGS sequence"/>
</dbReference>
<keyword evidence="4" id="KW-1185">Reference proteome</keyword>
<sequence>MILHKMKIPHRVLGARGASEALRRAPGFPREVNRCSGWNCLTAAQQFGIIFSIVVTSTVLMLAWIYYFGRLTEPHAELVLARRHRSRQRRHRHSTPNIIMGQLPMHQQYPNYQPRVIYQPVAYDPGRGSFLPQMAYFSPGQLPGGHPPQQPITIPPHQFQHYPQGFSPGHPLGGQLLQQSIPRATSVRPDQFQYHPESGRPRSVPRGSPRSDPPSLRRRSSLRQPNLWQRMWRACVIQPGRASTIETSSAPRTPVRSRSRCTVAHDTGGPTTARRRSHGAQGSPRNRPSRSRSVGPTPSPRTLHARTPDQNDEYMAESPRTDVATVHSDDFQLPPPAMLRGGSIDSTPPGRHSGTVIEDGMARSMSFESVFLPSNSSLRSG</sequence>
<accession>A0A9P9FKA0</accession>
<keyword evidence="2" id="KW-0472">Membrane</keyword>
<dbReference type="AlphaFoldDB" id="A0A9P9FKA0"/>
<dbReference type="OrthoDB" id="5236168at2759"/>
<evidence type="ECO:0000256" key="2">
    <source>
        <dbReference type="SAM" id="Phobius"/>
    </source>
</evidence>
<evidence type="ECO:0000313" key="4">
    <source>
        <dbReference type="Proteomes" id="UP000717696"/>
    </source>
</evidence>
<gene>
    <name evidence="3" type="ORF">B0J13DRAFT_536523</name>
</gene>
<organism evidence="3 4">
    <name type="scientific">Dactylonectria estremocensis</name>
    <dbReference type="NCBI Taxonomy" id="1079267"/>
    <lineage>
        <taxon>Eukaryota</taxon>
        <taxon>Fungi</taxon>
        <taxon>Dikarya</taxon>
        <taxon>Ascomycota</taxon>
        <taxon>Pezizomycotina</taxon>
        <taxon>Sordariomycetes</taxon>
        <taxon>Hypocreomycetidae</taxon>
        <taxon>Hypocreales</taxon>
        <taxon>Nectriaceae</taxon>
        <taxon>Dactylonectria</taxon>
    </lineage>
</organism>
<feature type="region of interest" description="Disordered" evidence="1">
    <location>
        <begin position="243"/>
        <end position="356"/>
    </location>
</feature>
<feature type="region of interest" description="Disordered" evidence="1">
    <location>
        <begin position="189"/>
        <end position="224"/>
    </location>
</feature>